<evidence type="ECO:0000313" key="7">
    <source>
        <dbReference type="EMBL" id="OXA37777.1"/>
    </source>
</evidence>
<evidence type="ECO:0000313" key="8">
    <source>
        <dbReference type="Proteomes" id="UP000198287"/>
    </source>
</evidence>
<evidence type="ECO:0000256" key="4">
    <source>
        <dbReference type="ARBA" id="ARBA00022840"/>
    </source>
</evidence>
<reference evidence="7 8" key="1">
    <citation type="submission" date="2015-12" db="EMBL/GenBank/DDBJ databases">
        <title>The genome of Folsomia candida.</title>
        <authorList>
            <person name="Faddeeva A."/>
            <person name="Derks M.F."/>
            <person name="Anvar Y."/>
            <person name="Smit S."/>
            <person name="Van Straalen N."/>
            <person name="Roelofs D."/>
        </authorList>
    </citation>
    <scope>NUCLEOTIDE SEQUENCE [LARGE SCALE GENOMIC DNA]</scope>
    <source>
        <strain evidence="7 8">VU population</strain>
        <tissue evidence="7">Whole body</tissue>
    </source>
</reference>
<evidence type="ECO:0000256" key="2">
    <source>
        <dbReference type="ARBA" id="ARBA00022741"/>
    </source>
</evidence>
<dbReference type="GO" id="GO:0005634">
    <property type="term" value="C:nucleus"/>
    <property type="evidence" value="ECO:0007669"/>
    <property type="project" value="TreeGrafter"/>
</dbReference>
<dbReference type="Pfam" id="PF00069">
    <property type="entry name" value="Pkinase"/>
    <property type="match status" value="1"/>
</dbReference>
<feature type="binding site" evidence="5">
    <location>
        <position position="353"/>
    </location>
    <ligand>
        <name>ATP</name>
        <dbReference type="ChEBI" id="CHEBI:30616"/>
    </ligand>
</feature>
<keyword evidence="8" id="KW-1185">Reference proteome</keyword>
<dbReference type="Proteomes" id="UP000198287">
    <property type="component" value="Unassembled WGS sequence"/>
</dbReference>
<keyword evidence="2 5" id="KW-0547">Nucleotide-binding</keyword>
<proteinExistence type="predicted"/>
<dbReference type="GO" id="GO:0005524">
    <property type="term" value="F:ATP binding"/>
    <property type="evidence" value="ECO:0007669"/>
    <property type="project" value="UniProtKB-UniRule"/>
</dbReference>
<accession>A0A226CZ73</accession>
<evidence type="ECO:0000256" key="3">
    <source>
        <dbReference type="ARBA" id="ARBA00022777"/>
    </source>
</evidence>
<comment type="caution">
    <text evidence="7">The sequence shown here is derived from an EMBL/GenBank/DDBJ whole genome shotgun (WGS) entry which is preliminary data.</text>
</comment>
<dbReference type="AlphaFoldDB" id="A0A226CZ73"/>
<dbReference type="InterPro" id="IPR017441">
    <property type="entry name" value="Protein_kinase_ATP_BS"/>
</dbReference>
<dbReference type="SUPFAM" id="SSF56112">
    <property type="entry name" value="Protein kinase-like (PK-like)"/>
    <property type="match status" value="1"/>
</dbReference>
<evidence type="ECO:0000256" key="5">
    <source>
        <dbReference type="PROSITE-ProRule" id="PRU10141"/>
    </source>
</evidence>
<feature type="domain" description="Protein kinase" evidence="6">
    <location>
        <begin position="322"/>
        <end position="626"/>
    </location>
</feature>
<dbReference type="InterPro" id="IPR011009">
    <property type="entry name" value="Kinase-like_dom_sf"/>
</dbReference>
<organism evidence="7 8">
    <name type="scientific">Folsomia candida</name>
    <name type="common">Springtail</name>
    <dbReference type="NCBI Taxonomy" id="158441"/>
    <lineage>
        <taxon>Eukaryota</taxon>
        <taxon>Metazoa</taxon>
        <taxon>Ecdysozoa</taxon>
        <taxon>Arthropoda</taxon>
        <taxon>Hexapoda</taxon>
        <taxon>Collembola</taxon>
        <taxon>Entomobryomorpha</taxon>
        <taxon>Isotomoidea</taxon>
        <taxon>Isotomidae</taxon>
        <taxon>Proisotominae</taxon>
        <taxon>Folsomia</taxon>
    </lineage>
</organism>
<sequence length="640" mass="71773">MPNFYQELRSRSTNVTVVFGQGANIGTANCNVTICGMENGGGYECKKFVTGASILIRLSQPDTGYFFHSIKCECPGKLEIPCGGKCSERVVPSWRSCATLYSEADCSDCAQPGVSLEFGKELIYAGHNVLTAAAFESHRLRNGCKLLMELFSKNRTVLYSKEEKYPWQHHWKPQRITEDVEAVVFSCSCDCAALRYQLNDDSILYPDWVCIPERQLPTYGNPGADYSCHVAIWSGQLALFLLTLLLATLITSRTIIKYKSSWRHQTAERSKYRAVTYKILTTEPSHPPGNDFTTSVQLRISEIGAPNKVRKTKQLSKSRPDLLFSDMIGDGTFAKVYKVCQNAAGSRDDVAVKIVDINKALKKLAGMDSTTQHFNKLLIEECRQGVRILGGRLGRRPPSRFDIQDICGKSVSSTMSNFLFLKLELCHFNLKTWIQAGRDVAESVAIDRVQKVGQSLDVMTQLSRGLDYVHGKGYIHRDLKPNNILGKICSDDQVVWKIGDFGLSVPFFAETASSWKNEGAGCDLYRSPEMITGLGYSEKTDIYSLGLIFLQLCSILWGGFDLALVVSELRKLTSDTGHDLILANLCGAKDPLFRDILNTMLSLRHTRRPTARELLVEFIHAEDHYFKENERDDVFLIQDF</sequence>
<dbReference type="InterPro" id="IPR000719">
    <property type="entry name" value="Prot_kinase_dom"/>
</dbReference>
<protein>
    <submittedName>
        <fullName evidence="7">Interferon-induced, double-stranded RNA-activated protein kinase</fullName>
    </submittedName>
</protein>
<name>A0A226CZ73_FOLCA</name>
<keyword evidence="4 5" id="KW-0067">ATP-binding</keyword>
<evidence type="ECO:0000256" key="1">
    <source>
        <dbReference type="ARBA" id="ARBA00022679"/>
    </source>
</evidence>
<dbReference type="Gene3D" id="1.10.510.10">
    <property type="entry name" value="Transferase(Phosphotransferase) domain 1"/>
    <property type="match status" value="1"/>
</dbReference>
<dbReference type="InterPro" id="IPR050339">
    <property type="entry name" value="CC_SR_Kinase"/>
</dbReference>
<dbReference type="SMART" id="SM00220">
    <property type="entry name" value="S_TKc"/>
    <property type="match status" value="1"/>
</dbReference>
<dbReference type="GO" id="GO:0004672">
    <property type="term" value="F:protein kinase activity"/>
    <property type="evidence" value="ECO:0007669"/>
    <property type="project" value="InterPro"/>
</dbReference>
<dbReference type="PROSITE" id="PS00107">
    <property type="entry name" value="PROTEIN_KINASE_ATP"/>
    <property type="match status" value="1"/>
</dbReference>
<dbReference type="PANTHER" id="PTHR11042">
    <property type="entry name" value="EUKARYOTIC TRANSLATION INITIATION FACTOR 2-ALPHA KINASE EIF2-ALPHA KINASE -RELATED"/>
    <property type="match status" value="1"/>
</dbReference>
<dbReference type="PROSITE" id="PS50011">
    <property type="entry name" value="PROTEIN_KINASE_DOM"/>
    <property type="match status" value="1"/>
</dbReference>
<dbReference type="EMBL" id="LNIX01000052">
    <property type="protein sequence ID" value="OXA37777.1"/>
    <property type="molecule type" value="Genomic_DNA"/>
</dbReference>
<dbReference type="GO" id="GO:0005737">
    <property type="term" value="C:cytoplasm"/>
    <property type="evidence" value="ECO:0007669"/>
    <property type="project" value="TreeGrafter"/>
</dbReference>
<evidence type="ECO:0000259" key="6">
    <source>
        <dbReference type="PROSITE" id="PS50011"/>
    </source>
</evidence>
<keyword evidence="1" id="KW-0808">Transferase</keyword>
<gene>
    <name evidence="7" type="ORF">Fcan01_27418</name>
</gene>
<dbReference type="OrthoDB" id="248923at2759"/>
<keyword evidence="3 7" id="KW-0418">Kinase</keyword>